<sequence>MRFKKALEVIRDNLIHSPKQFALLMWPDSDGWKRIHKCGNGVSRGAMMPMVGGGLLGKLKAAGLIRAPWYDDYESYYQLTDKGQQTLKMTA</sequence>
<protein>
    <recommendedName>
        <fullName evidence="2">HTH hxlR-type domain-containing protein</fullName>
    </recommendedName>
</protein>
<name>A0A0F9RMA1_9ZZZZ</name>
<gene>
    <name evidence="1" type="ORF">LCGC14_0627820</name>
</gene>
<proteinExistence type="predicted"/>
<organism evidence="1">
    <name type="scientific">marine sediment metagenome</name>
    <dbReference type="NCBI Taxonomy" id="412755"/>
    <lineage>
        <taxon>unclassified sequences</taxon>
        <taxon>metagenomes</taxon>
        <taxon>ecological metagenomes</taxon>
    </lineage>
</organism>
<comment type="caution">
    <text evidence="1">The sequence shown here is derived from an EMBL/GenBank/DDBJ whole genome shotgun (WGS) entry which is preliminary data.</text>
</comment>
<dbReference type="EMBL" id="LAZR01001089">
    <property type="protein sequence ID" value="KKN50917.1"/>
    <property type="molecule type" value="Genomic_DNA"/>
</dbReference>
<reference evidence="1" key="1">
    <citation type="journal article" date="2015" name="Nature">
        <title>Complex archaea that bridge the gap between prokaryotes and eukaryotes.</title>
        <authorList>
            <person name="Spang A."/>
            <person name="Saw J.H."/>
            <person name="Jorgensen S.L."/>
            <person name="Zaremba-Niedzwiedzka K."/>
            <person name="Martijn J."/>
            <person name="Lind A.E."/>
            <person name="van Eijk R."/>
            <person name="Schleper C."/>
            <person name="Guy L."/>
            <person name="Ettema T.J."/>
        </authorList>
    </citation>
    <scope>NUCLEOTIDE SEQUENCE</scope>
</reference>
<evidence type="ECO:0008006" key="2">
    <source>
        <dbReference type="Google" id="ProtNLM"/>
    </source>
</evidence>
<evidence type="ECO:0000313" key="1">
    <source>
        <dbReference type="EMBL" id="KKN50917.1"/>
    </source>
</evidence>
<dbReference type="AlphaFoldDB" id="A0A0F9RMA1"/>
<accession>A0A0F9RMA1</accession>